<gene>
    <name evidence="1" type="ORF">Q605_AUC00137G0001</name>
</gene>
<comment type="caution">
    <text evidence="1">The sequence shown here is derived from an EMBL/GenBank/DDBJ whole genome shotgun (WGS) entry which is preliminary data.</text>
</comment>
<dbReference type="AlphaFoldDB" id="W1VN21"/>
<evidence type="ECO:0000313" key="1">
    <source>
        <dbReference type="EMBL" id="ETJ07096.1"/>
    </source>
</evidence>
<protein>
    <submittedName>
        <fullName evidence="1">Glycosyltransferase</fullName>
    </submittedName>
</protein>
<dbReference type="EMBL" id="AZLV01000137">
    <property type="protein sequence ID" value="ETJ07096.1"/>
    <property type="molecule type" value="Genomic_DNA"/>
</dbReference>
<dbReference type="Proteomes" id="UP000018852">
    <property type="component" value="Unassembled WGS sequence"/>
</dbReference>
<sequence length="67" mass="7291">MRVTVVTTWLPTVVAPSSGSFVLRDCTAIRDAGAHLRIVHLVPPHQDDGTRHLVMNGIPVLRLPMAP</sequence>
<accession>W1VN21</accession>
<feature type="non-terminal residue" evidence="1">
    <location>
        <position position="67"/>
    </location>
</feature>
<evidence type="ECO:0000313" key="2">
    <source>
        <dbReference type="Proteomes" id="UP000018852"/>
    </source>
</evidence>
<reference evidence="1 2" key="1">
    <citation type="submission" date="2013-12" db="EMBL/GenBank/DDBJ databases">
        <title>A Varibaculum cambriense genome reconstructed from a premature infant gut community with otherwise low bacterial novelty that shifts toward anaerobic metabolism during the third week of life.</title>
        <authorList>
            <person name="Brown C.T."/>
            <person name="Sharon I."/>
            <person name="Thomas B.C."/>
            <person name="Castelle C.J."/>
            <person name="Morowitz M.J."/>
            <person name="Banfield J.F."/>
        </authorList>
    </citation>
    <scope>NUCLEOTIDE SEQUENCE [LARGE SCALE GENOMIC DNA]</scope>
    <source>
        <strain evidence="2">DORA_12</strain>
    </source>
</reference>
<dbReference type="GO" id="GO:0016740">
    <property type="term" value="F:transferase activity"/>
    <property type="evidence" value="ECO:0007669"/>
    <property type="project" value="UniProtKB-KW"/>
</dbReference>
<organism evidence="1 2">
    <name type="scientific">Actinomyces urogenitalis DORA_12</name>
    <dbReference type="NCBI Taxonomy" id="1403939"/>
    <lineage>
        <taxon>Bacteria</taxon>
        <taxon>Bacillati</taxon>
        <taxon>Actinomycetota</taxon>
        <taxon>Actinomycetes</taxon>
        <taxon>Actinomycetales</taxon>
        <taxon>Actinomycetaceae</taxon>
        <taxon>Actinomyces</taxon>
    </lineage>
</organism>
<proteinExistence type="predicted"/>
<keyword evidence="1" id="KW-0808">Transferase</keyword>
<name>W1VN21_9ACTO</name>